<feature type="binding site" evidence="9">
    <location>
        <position position="177"/>
    </location>
    <ligand>
        <name>Zn(2+)</name>
        <dbReference type="ChEBI" id="CHEBI:29105"/>
    </ligand>
</feature>
<dbReference type="HAMAP" id="MF_00067">
    <property type="entry name" value="GmhA"/>
    <property type="match status" value="1"/>
</dbReference>
<keyword evidence="12" id="KW-1185">Reference proteome</keyword>
<dbReference type="CDD" id="cd05006">
    <property type="entry name" value="SIS_GmhA"/>
    <property type="match status" value="1"/>
</dbReference>
<organism evidence="11 12">
    <name type="scientific">Mucilaginibacter pineti</name>
    <dbReference type="NCBI Taxonomy" id="1391627"/>
    <lineage>
        <taxon>Bacteria</taxon>
        <taxon>Pseudomonadati</taxon>
        <taxon>Bacteroidota</taxon>
        <taxon>Sphingobacteriia</taxon>
        <taxon>Sphingobacteriales</taxon>
        <taxon>Sphingobacteriaceae</taxon>
        <taxon>Mucilaginibacter</taxon>
    </lineage>
</organism>
<evidence type="ECO:0000256" key="9">
    <source>
        <dbReference type="HAMAP-Rule" id="MF_00067"/>
    </source>
</evidence>
<evidence type="ECO:0000256" key="3">
    <source>
        <dbReference type="ARBA" id="ARBA00009894"/>
    </source>
</evidence>
<sequence>MSSKILNELKDHQQLIQRVIDTLTGDIETACEMIVTAVQSGNKVLIAGNGGSAADAQHLAAELTGRFVKNRKALPGIALTVDTSALTAIANDYGYDYVFARQVEAYAKPGDLFIGISTSGNSQGILNAFETAKQYGCKTLGLSGRNGGKMNGICDLNIIVPSEFTARIQEMHILIGHIMCQYVDDLFE</sequence>
<feature type="binding site" evidence="9">
    <location>
        <begin position="49"/>
        <end position="51"/>
    </location>
    <ligand>
        <name>substrate</name>
    </ligand>
</feature>
<dbReference type="PANTHER" id="PTHR30390">
    <property type="entry name" value="SEDOHEPTULOSE 7-PHOSPHATE ISOMERASE / DNAA INITIATOR-ASSOCIATING FACTOR FOR REPLICATION INITIATION"/>
    <property type="match status" value="1"/>
</dbReference>
<reference evidence="11 12" key="1">
    <citation type="submission" date="2016-10" db="EMBL/GenBank/DDBJ databases">
        <authorList>
            <person name="de Groot N.N."/>
        </authorList>
    </citation>
    <scope>NUCLEOTIDE SEQUENCE [LARGE SCALE GENOMIC DNA]</scope>
    <source>
        <strain evidence="11 12">47C3B</strain>
    </source>
</reference>
<dbReference type="InterPro" id="IPR004515">
    <property type="entry name" value="Phosphoheptose_Isoase"/>
</dbReference>
<dbReference type="UniPathway" id="UPA00041">
    <property type="reaction ID" value="UER00436"/>
</dbReference>
<feature type="binding site" evidence="9">
    <location>
        <position position="169"/>
    </location>
    <ligand>
        <name>substrate</name>
    </ligand>
</feature>
<evidence type="ECO:0000259" key="10">
    <source>
        <dbReference type="PROSITE" id="PS51464"/>
    </source>
</evidence>
<dbReference type="AlphaFoldDB" id="A0A1G7HZ12"/>
<dbReference type="GO" id="GO:0005975">
    <property type="term" value="P:carbohydrate metabolic process"/>
    <property type="evidence" value="ECO:0007669"/>
    <property type="project" value="UniProtKB-UniRule"/>
</dbReference>
<keyword evidence="5 9" id="KW-0479">Metal-binding</keyword>
<evidence type="ECO:0000256" key="7">
    <source>
        <dbReference type="ARBA" id="ARBA00023235"/>
    </source>
</evidence>
<feature type="binding site" evidence="9">
    <location>
        <position position="169"/>
    </location>
    <ligand>
        <name>Zn(2+)</name>
        <dbReference type="ChEBI" id="CHEBI:29105"/>
    </ligand>
</feature>
<dbReference type="RefSeq" id="WP_091152859.1">
    <property type="nucleotide sequence ID" value="NZ_FNAI01000012.1"/>
</dbReference>
<accession>A0A1G7HZ12</accession>
<comment type="subcellular location">
    <subcellularLocation>
        <location evidence="2 9">Cytoplasm</location>
    </subcellularLocation>
</comment>
<comment type="catalytic activity">
    <reaction evidence="1 9">
        <text>2 D-sedoheptulose 7-phosphate = D-glycero-alpha-D-manno-heptose 7-phosphate + D-glycero-beta-D-manno-heptose 7-phosphate</text>
        <dbReference type="Rhea" id="RHEA:27489"/>
        <dbReference type="ChEBI" id="CHEBI:57483"/>
        <dbReference type="ChEBI" id="CHEBI:60203"/>
        <dbReference type="ChEBI" id="CHEBI:60204"/>
        <dbReference type="EC" id="5.3.1.28"/>
    </reaction>
</comment>
<feature type="binding site" evidence="9">
    <location>
        <position position="62"/>
    </location>
    <ligand>
        <name>substrate</name>
    </ligand>
</feature>
<dbReference type="EMBL" id="FNAI01000012">
    <property type="protein sequence ID" value="SDF05777.1"/>
    <property type="molecule type" value="Genomic_DNA"/>
</dbReference>
<name>A0A1G7HZ12_9SPHI</name>
<dbReference type="OrthoDB" id="9781311at2"/>
<dbReference type="Pfam" id="PF13580">
    <property type="entry name" value="SIS_2"/>
    <property type="match status" value="1"/>
</dbReference>
<dbReference type="InterPro" id="IPR050099">
    <property type="entry name" value="SIS_GmhA/DiaA_subfam"/>
</dbReference>
<feature type="domain" description="SIS" evidence="10">
    <location>
        <begin position="34"/>
        <end position="188"/>
    </location>
</feature>
<feature type="binding site" evidence="9">
    <location>
        <begin position="91"/>
        <end position="92"/>
    </location>
    <ligand>
        <name>substrate</name>
    </ligand>
</feature>
<dbReference type="SUPFAM" id="SSF53697">
    <property type="entry name" value="SIS domain"/>
    <property type="match status" value="1"/>
</dbReference>
<keyword evidence="6 9" id="KW-0862">Zinc</keyword>
<keyword evidence="7 9" id="KW-0413">Isomerase</keyword>
<evidence type="ECO:0000256" key="6">
    <source>
        <dbReference type="ARBA" id="ARBA00022833"/>
    </source>
</evidence>
<comment type="pathway">
    <text evidence="9">Carbohydrate biosynthesis; D-glycero-D-manno-heptose 7-phosphate biosynthesis; D-glycero-alpha-D-manno-heptose 7-phosphate and D-glycero-beta-D-manno-heptose 7-phosphate from sedoheptulose 7-phosphate: step 1/1.</text>
</comment>
<dbReference type="InterPro" id="IPR035461">
    <property type="entry name" value="GmhA/DiaA"/>
</dbReference>
<evidence type="ECO:0000313" key="12">
    <source>
        <dbReference type="Proteomes" id="UP000199072"/>
    </source>
</evidence>
<evidence type="ECO:0000256" key="4">
    <source>
        <dbReference type="ARBA" id="ARBA00022490"/>
    </source>
</evidence>
<feature type="binding site" evidence="9">
    <location>
        <position position="122"/>
    </location>
    <ligand>
        <name>substrate</name>
    </ligand>
</feature>
<dbReference type="GO" id="GO:0005737">
    <property type="term" value="C:cytoplasm"/>
    <property type="evidence" value="ECO:0007669"/>
    <property type="project" value="UniProtKB-SubCell"/>
</dbReference>
<feature type="binding site" evidence="9">
    <location>
        <position position="58"/>
    </location>
    <ligand>
        <name>Zn(2+)</name>
        <dbReference type="ChEBI" id="CHEBI:29105"/>
    </ligand>
</feature>
<gene>
    <name evidence="9" type="primary">gmhA</name>
    <name evidence="11" type="ORF">SAMN05216464_11288</name>
</gene>
<comment type="similarity">
    <text evidence="3 9">Belongs to the SIS family. GmhA subfamily.</text>
</comment>
<comment type="function">
    <text evidence="9">Catalyzes the isomerization of sedoheptulose 7-phosphate in D-glycero-D-manno-heptose 7-phosphate.</text>
</comment>
<dbReference type="GO" id="GO:0008270">
    <property type="term" value="F:zinc ion binding"/>
    <property type="evidence" value="ECO:0007669"/>
    <property type="project" value="UniProtKB-UniRule"/>
</dbReference>
<dbReference type="InterPro" id="IPR001347">
    <property type="entry name" value="SIS_dom"/>
</dbReference>
<proteinExistence type="inferred from homology"/>
<dbReference type="STRING" id="1391627.SAMN05216464_11288"/>
<comment type="cofactor">
    <cofactor evidence="9">
        <name>Zn(2+)</name>
        <dbReference type="ChEBI" id="CHEBI:29105"/>
    </cofactor>
    <text evidence="9">Binds 1 zinc ion per subunit.</text>
</comment>
<dbReference type="InterPro" id="IPR046348">
    <property type="entry name" value="SIS_dom_sf"/>
</dbReference>
<evidence type="ECO:0000256" key="1">
    <source>
        <dbReference type="ARBA" id="ARBA00000348"/>
    </source>
</evidence>
<dbReference type="NCBIfam" id="TIGR00441">
    <property type="entry name" value="gmhA"/>
    <property type="match status" value="1"/>
</dbReference>
<feature type="binding site" evidence="9">
    <location>
        <begin position="117"/>
        <end position="119"/>
    </location>
    <ligand>
        <name>substrate</name>
    </ligand>
</feature>
<protein>
    <recommendedName>
        <fullName evidence="9">Phosphoheptose isomerase</fullName>
        <ecNumber evidence="9">5.3.1.28</ecNumber>
    </recommendedName>
    <alternativeName>
        <fullName evidence="9">Sedoheptulose 7-phosphate isomerase</fullName>
    </alternativeName>
</protein>
<dbReference type="GO" id="GO:2001061">
    <property type="term" value="P:D-glycero-D-manno-heptose 7-phosphate biosynthetic process"/>
    <property type="evidence" value="ECO:0007669"/>
    <property type="project" value="UniProtKB-UniPathway"/>
</dbReference>
<dbReference type="EC" id="5.3.1.28" evidence="9"/>
<evidence type="ECO:0000313" key="11">
    <source>
        <dbReference type="EMBL" id="SDF05777.1"/>
    </source>
</evidence>
<dbReference type="PROSITE" id="PS51464">
    <property type="entry name" value="SIS"/>
    <property type="match status" value="1"/>
</dbReference>
<dbReference type="GO" id="GO:0097367">
    <property type="term" value="F:carbohydrate derivative binding"/>
    <property type="evidence" value="ECO:0007669"/>
    <property type="project" value="InterPro"/>
</dbReference>
<keyword evidence="4 9" id="KW-0963">Cytoplasm</keyword>
<feature type="binding site" evidence="9">
    <location>
        <position position="62"/>
    </location>
    <ligand>
        <name>Zn(2+)</name>
        <dbReference type="ChEBI" id="CHEBI:29105"/>
    </ligand>
</feature>
<dbReference type="Proteomes" id="UP000199072">
    <property type="component" value="Unassembled WGS sequence"/>
</dbReference>
<dbReference type="GO" id="GO:0008968">
    <property type="term" value="F:D-sedoheptulose 7-phosphate isomerase activity"/>
    <property type="evidence" value="ECO:0007669"/>
    <property type="project" value="UniProtKB-UniRule"/>
</dbReference>
<dbReference type="Gene3D" id="3.40.50.10490">
    <property type="entry name" value="Glucose-6-phosphate isomerase like protein, domain 1"/>
    <property type="match status" value="1"/>
</dbReference>
<evidence type="ECO:0000256" key="8">
    <source>
        <dbReference type="ARBA" id="ARBA00023277"/>
    </source>
</evidence>
<evidence type="ECO:0000256" key="2">
    <source>
        <dbReference type="ARBA" id="ARBA00004496"/>
    </source>
</evidence>
<comment type="miscellaneous">
    <text evidence="9">The reaction produces a racemic mixture of D-glycero-alpha-D-manno-heptose 7-phosphate and D-glycero-beta-D-manno-heptose 7-phosphate.</text>
</comment>
<dbReference type="PANTHER" id="PTHR30390:SF6">
    <property type="entry name" value="DNAA INITIATOR-ASSOCIATING PROTEIN DIAA"/>
    <property type="match status" value="1"/>
</dbReference>
<keyword evidence="8 9" id="KW-0119">Carbohydrate metabolism</keyword>
<evidence type="ECO:0000256" key="5">
    <source>
        <dbReference type="ARBA" id="ARBA00022723"/>
    </source>
</evidence>